<sequence length="257" mass="29518">MNIGNIFTFSNSELVFFLQKIGQHEASKVTQKYNMDGKMFLSFSKIQSQRGFTDVEKQILWRCIRLIQMNPLSSVTISPTKEENNFSENAGNQLNDKLNNLPDQRTQGPFNDKADPYVKFENIPGHSRKNYSSTNFSRIKSEFTFKHLPEYAECCNRSLNSKPRLSTTSSGYMRPNTTIFLPRHEQITVDRIKKYASSEIINTSQENAYDAIIPPRIIIHTEEGNNQNQSNKSNSVWCDFLLSICCISCSVICKRTK</sequence>
<dbReference type="AlphaFoldDB" id="A0A9P0CGN3"/>
<dbReference type="EMBL" id="OV651824">
    <property type="protein sequence ID" value="CAH1101879.1"/>
    <property type="molecule type" value="Genomic_DNA"/>
</dbReference>
<dbReference type="OrthoDB" id="10614856at2759"/>
<protein>
    <submittedName>
        <fullName evidence="1">Uncharacterized protein</fullName>
    </submittedName>
</protein>
<dbReference type="Proteomes" id="UP001153636">
    <property type="component" value="Chromosome 12"/>
</dbReference>
<organism evidence="1 2">
    <name type="scientific">Psylliodes chrysocephalus</name>
    <dbReference type="NCBI Taxonomy" id="3402493"/>
    <lineage>
        <taxon>Eukaryota</taxon>
        <taxon>Metazoa</taxon>
        <taxon>Ecdysozoa</taxon>
        <taxon>Arthropoda</taxon>
        <taxon>Hexapoda</taxon>
        <taxon>Insecta</taxon>
        <taxon>Pterygota</taxon>
        <taxon>Neoptera</taxon>
        <taxon>Endopterygota</taxon>
        <taxon>Coleoptera</taxon>
        <taxon>Polyphaga</taxon>
        <taxon>Cucujiformia</taxon>
        <taxon>Chrysomeloidea</taxon>
        <taxon>Chrysomelidae</taxon>
        <taxon>Galerucinae</taxon>
        <taxon>Alticini</taxon>
        <taxon>Psylliodes</taxon>
    </lineage>
</organism>
<proteinExistence type="predicted"/>
<accession>A0A9P0CGN3</accession>
<gene>
    <name evidence="1" type="ORF">PSYICH_LOCUS3521</name>
</gene>
<name>A0A9P0CGN3_9CUCU</name>
<keyword evidence="2" id="KW-1185">Reference proteome</keyword>
<reference evidence="1" key="1">
    <citation type="submission" date="2022-01" db="EMBL/GenBank/DDBJ databases">
        <authorList>
            <person name="King R."/>
        </authorList>
    </citation>
    <scope>NUCLEOTIDE SEQUENCE</scope>
</reference>
<evidence type="ECO:0000313" key="1">
    <source>
        <dbReference type="EMBL" id="CAH1101879.1"/>
    </source>
</evidence>
<evidence type="ECO:0000313" key="2">
    <source>
        <dbReference type="Proteomes" id="UP001153636"/>
    </source>
</evidence>